<proteinExistence type="predicted"/>
<reference evidence="1 2" key="1">
    <citation type="submission" date="2019-03" db="EMBL/GenBank/DDBJ databases">
        <title>Single cell metagenomics reveals metabolic interactions within the superorganism composed of flagellate Streblomastix strix and complex community of Bacteroidetes bacteria on its surface.</title>
        <authorList>
            <person name="Treitli S.C."/>
            <person name="Kolisko M."/>
            <person name="Husnik F."/>
            <person name="Keeling P."/>
            <person name="Hampl V."/>
        </authorList>
    </citation>
    <scope>NUCLEOTIDE SEQUENCE [LARGE SCALE GENOMIC DNA]</scope>
    <source>
        <strain evidence="1">ST1C</strain>
    </source>
</reference>
<sequence>MSACANAIKYALAYWDFKLDQDYTPKDDYASFISNKIIGTQKFNIIWIKIREKIETQATTSKNQIVRSTEKYSYRQDAIYARHDSQARIHQHQI</sequence>
<organism evidence="1 2">
    <name type="scientific">Streblomastix strix</name>
    <dbReference type="NCBI Taxonomy" id="222440"/>
    <lineage>
        <taxon>Eukaryota</taxon>
        <taxon>Metamonada</taxon>
        <taxon>Preaxostyla</taxon>
        <taxon>Oxymonadida</taxon>
        <taxon>Streblomastigidae</taxon>
        <taxon>Streblomastix</taxon>
    </lineage>
</organism>
<dbReference type="Proteomes" id="UP000324800">
    <property type="component" value="Unassembled WGS sequence"/>
</dbReference>
<dbReference type="AlphaFoldDB" id="A0A5J4TWK8"/>
<evidence type="ECO:0000313" key="1">
    <source>
        <dbReference type="EMBL" id="KAA6362488.1"/>
    </source>
</evidence>
<feature type="non-terminal residue" evidence="1">
    <location>
        <position position="94"/>
    </location>
</feature>
<gene>
    <name evidence="1" type="ORF">EZS28_041985</name>
</gene>
<comment type="caution">
    <text evidence="1">The sequence shown here is derived from an EMBL/GenBank/DDBJ whole genome shotgun (WGS) entry which is preliminary data.</text>
</comment>
<accession>A0A5J4TWK8</accession>
<dbReference type="EMBL" id="SNRW01024150">
    <property type="protein sequence ID" value="KAA6362488.1"/>
    <property type="molecule type" value="Genomic_DNA"/>
</dbReference>
<evidence type="ECO:0000313" key="2">
    <source>
        <dbReference type="Proteomes" id="UP000324800"/>
    </source>
</evidence>
<protein>
    <submittedName>
        <fullName evidence="1">Uncharacterized protein</fullName>
    </submittedName>
</protein>
<name>A0A5J4TWK8_9EUKA</name>